<dbReference type="OrthoDB" id="10408436at2759"/>
<evidence type="ECO:0000256" key="1">
    <source>
        <dbReference type="SAM" id="MobiDB-lite"/>
    </source>
</evidence>
<dbReference type="Proteomes" id="UP000601435">
    <property type="component" value="Unassembled WGS sequence"/>
</dbReference>
<feature type="non-terminal residue" evidence="2">
    <location>
        <position position="1"/>
    </location>
</feature>
<feature type="region of interest" description="Disordered" evidence="1">
    <location>
        <begin position="355"/>
        <end position="386"/>
    </location>
</feature>
<name>A0A813AMQ4_9DINO</name>
<comment type="caution">
    <text evidence="2">The sequence shown here is derived from an EMBL/GenBank/DDBJ whole genome shotgun (WGS) entry which is preliminary data.</text>
</comment>
<organism evidence="2 3">
    <name type="scientific">Symbiodinium necroappetens</name>
    <dbReference type="NCBI Taxonomy" id="1628268"/>
    <lineage>
        <taxon>Eukaryota</taxon>
        <taxon>Sar</taxon>
        <taxon>Alveolata</taxon>
        <taxon>Dinophyceae</taxon>
        <taxon>Suessiales</taxon>
        <taxon>Symbiodiniaceae</taxon>
        <taxon>Symbiodinium</taxon>
    </lineage>
</organism>
<gene>
    <name evidence="2" type="primary">ANK1</name>
    <name evidence="2" type="ORF">SNEC2469_LOCUS28425</name>
</gene>
<reference evidence="2" key="1">
    <citation type="submission" date="2021-02" db="EMBL/GenBank/DDBJ databases">
        <authorList>
            <person name="Dougan E. K."/>
            <person name="Rhodes N."/>
            <person name="Thang M."/>
            <person name="Chan C."/>
        </authorList>
    </citation>
    <scope>NUCLEOTIDE SEQUENCE</scope>
</reference>
<evidence type="ECO:0000313" key="3">
    <source>
        <dbReference type="Proteomes" id="UP000601435"/>
    </source>
</evidence>
<proteinExistence type="predicted"/>
<feature type="compositionally biased region" description="Basic and acidic residues" evidence="1">
    <location>
        <begin position="359"/>
        <end position="381"/>
    </location>
</feature>
<keyword evidence="3" id="KW-1185">Reference proteome</keyword>
<dbReference type="AlphaFoldDB" id="A0A813AMQ4"/>
<evidence type="ECO:0000313" key="2">
    <source>
        <dbReference type="EMBL" id="CAE7874483.1"/>
    </source>
</evidence>
<dbReference type="EMBL" id="CAJNJA010061753">
    <property type="protein sequence ID" value="CAE7874483.1"/>
    <property type="molecule type" value="Genomic_DNA"/>
</dbReference>
<feature type="region of interest" description="Disordered" evidence="1">
    <location>
        <begin position="129"/>
        <end position="153"/>
    </location>
</feature>
<accession>A0A813AMQ4</accession>
<feature type="non-terminal residue" evidence="2">
    <location>
        <position position="1048"/>
    </location>
</feature>
<feature type="region of interest" description="Disordered" evidence="1">
    <location>
        <begin position="602"/>
        <end position="630"/>
    </location>
</feature>
<protein>
    <submittedName>
        <fullName evidence="2">ANK1 protein</fullName>
    </submittedName>
</protein>
<sequence length="1048" mass="117869">AWAAEALAVQEVPHVINDPPRFFGDGCQCILAERFRRRQHLLGRPLVPSDELLCDAGSLAVQDSAQHSQSAREDQVAEHLKFELYIQAGVGAACWVDGRTMRGMMLPPSSRDSQSQLFESFNRSLSEDGFYSDNSVESGSDGQDHMRESRYSPSPCFDPYRAGRSEPSKQLAVSGARRLLSKSCTLAEKLGDLAFACLSLRSFQLPLEVRERVRSFLPAPEEELAGRHILGLHNGHDFFFRSMASLPAGRLKCSHDYPSYSYQGHGCFSVADFCASLGCPVAPTAPVALARRCSDGFDGKKERLVPLPAEFAVLVPRDAPAQLQALLEYMEHEDNEDWYRDVRVLDPLENCDSPIDADSDYRSQRQRHRADELAARSERWDPQSNRPLELDRQLHSVAGYAQPDHVLGMGPGPIRKYACPDHAPKVLIRNLLHRGANPSITIKGETALEKAMNARESLQSHIQDLRAGRLSPDKVLQKYAHSKTFEEAREHARAFLAELQMFEDSIRLLRAAAKAWSKASPAKQTFCSQLYLHGKGVLRPDPGTLHHALMAAEQESARAPPVLLEDILDLATAMWKLARGRTGRICSQCGMRPIQDFSKSQLNNRKDRRRCKSCTGADQPKRGKKAKDGRNCRDAEISDVMVPSMFSQVFTSQCLPGEVAQALLHGQECVLEQSLDKFVHLKRSLLYMSTVIAECHDPDFWGFSVRDIAVACGNAIWQLAKRSGGSVPLGRSFLGRFAWNPRRGVENDVYWSSPQNPHQPQGWLPGQPWHHQCGPHHFEGPVEIRRQPGEDFFKPGLWVPEKFFGPMCTEIGRFWMMMGLRHVATAEEDRILYVLPVTFSTWNNPWHHMHWWIPAIVELKLNLELKPEDVDLAFAFPADGSDWGASAKHKLDTSDLANKPMQRAEPLQWSFLQANFPKVADKKRVRDLRAWKTGGFHEDILRLLSARPGKQLKDCFGKTYKKVIFGLPPLRFQVQTSSLSCADVRRARRFVVDAAGITEAAPANRRQAAVIQRPLMTGRAIINIEEVSAMLRRDFEQQLSFHTIGDLK</sequence>
<feature type="compositionally biased region" description="Polar residues" evidence="1">
    <location>
        <begin position="132"/>
        <end position="141"/>
    </location>
</feature>